<dbReference type="Proteomes" id="UP001569153">
    <property type="component" value="Unassembled WGS sequence"/>
</dbReference>
<dbReference type="RefSeq" id="WP_136993792.1">
    <property type="nucleotide sequence ID" value="NZ_JBGOOT010000004.1"/>
</dbReference>
<sequence length="103" mass="11370">MTVFFILNYDVSDPEQYSLYNPGSIGITAATIAKHGGEILVATNEGQVVDGEMAQMKVVVQFPNKEAALAWHDDPEYAKVKQIRLNSTTNINSFIVDKLVLPE</sequence>
<name>A0ABV4M4Z0_9VIBR</name>
<dbReference type="SUPFAM" id="SSF54909">
    <property type="entry name" value="Dimeric alpha+beta barrel"/>
    <property type="match status" value="1"/>
</dbReference>
<dbReference type="PANTHER" id="PTHR41521:SF4">
    <property type="entry name" value="BLR0684 PROTEIN"/>
    <property type="match status" value="1"/>
</dbReference>
<organism evidence="2 3">
    <name type="scientific">Vibrio cortegadensis</name>
    <dbReference type="NCBI Taxonomy" id="1328770"/>
    <lineage>
        <taxon>Bacteria</taxon>
        <taxon>Pseudomonadati</taxon>
        <taxon>Pseudomonadota</taxon>
        <taxon>Gammaproteobacteria</taxon>
        <taxon>Vibrionales</taxon>
        <taxon>Vibrionaceae</taxon>
        <taxon>Vibrio</taxon>
    </lineage>
</organism>
<reference evidence="2 3" key="1">
    <citation type="submission" date="2024-06" db="EMBL/GenBank/DDBJ databases">
        <authorList>
            <person name="Steensen K."/>
            <person name="Seneca J."/>
            <person name="Bartlau N."/>
            <person name="Yu A.X."/>
            <person name="Polz M.F."/>
        </authorList>
    </citation>
    <scope>NUCLEOTIDE SEQUENCE [LARGE SCALE GENOMIC DNA]</scope>
    <source>
        <strain evidence="2 3">FF146</strain>
    </source>
</reference>
<evidence type="ECO:0000259" key="1">
    <source>
        <dbReference type="Pfam" id="PF07045"/>
    </source>
</evidence>
<comment type="caution">
    <text evidence="2">The sequence shown here is derived from an EMBL/GenBank/DDBJ whole genome shotgun (WGS) entry which is preliminary data.</text>
</comment>
<keyword evidence="3" id="KW-1185">Reference proteome</keyword>
<dbReference type="Pfam" id="PF07045">
    <property type="entry name" value="DUF1330"/>
    <property type="match status" value="1"/>
</dbReference>
<dbReference type="Gene3D" id="3.30.70.100">
    <property type="match status" value="1"/>
</dbReference>
<protein>
    <submittedName>
        <fullName evidence="2">DUF1330 domain-containing protein</fullName>
    </submittedName>
</protein>
<feature type="domain" description="DUF1330" evidence="1">
    <location>
        <begin position="3"/>
        <end position="97"/>
    </location>
</feature>
<dbReference type="InterPro" id="IPR011008">
    <property type="entry name" value="Dimeric_a/b-barrel"/>
</dbReference>
<dbReference type="EMBL" id="JBGOOT010000004">
    <property type="protein sequence ID" value="MEZ8194603.1"/>
    <property type="molecule type" value="Genomic_DNA"/>
</dbReference>
<dbReference type="PANTHER" id="PTHR41521">
    <property type="match status" value="1"/>
</dbReference>
<dbReference type="InterPro" id="IPR010753">
    <property type="entry name" value="DUF1330"/>
</dbReference>
<proteinExistence type="predicted"/>
<gene>
    <name evidence="2" type="ORF">ACED38_06840</name>
</gene>
<accession>A0ABV4M4Z0</accession>
<evidence type="ECO:0000313" key="3">
    <source>
        <dbReference type="Proteomes" id="UP001569153"/>
    </source>
</evidence>
<evidence type="ECO:0000313" key="2">
    <source>
        <dbReference type="EMBL" id="MEZ8194603.1"/>
    </source>
</evidence>